<evidence type="ECO:0000313" key="13">
    <source>
        <dbReference type="EMBL" id="QDS78038.1"/>
    </source>
</evidence>
<evidence type="ECO:0000256" key="12">
    <source>
        <dbReference type="SAM" id="SignalP"/>
    </source>
</evidence>
<feature type="active site" description="Proton donor/acceptor" evidence="10">
    <location>
        <position position="290"/>
    </location>
</feature>
<dbReference type="InterPro" id="IPR011150">
    <property type="entry name" value="Cutinase_monf"/>
</dbReference>
<reference evidence="13 14" key="1">
    <citation type="submission" date="2019-07" db="EMBL/GenBank/DDBJ databases">
        <title>Finished genome of Venturia effusa.</title>
        <authorList>
            <person name="Young C.A."/>
            <person name="Cox M.P."/>
            <person name="Ganley A.R.D."/>
            <person name="David W.J."/>
        </authorList>
    </citation>
    <scope>NUCLEOTIDE SEQUENCE [LARGE SCALE GENOMIC DNA]</scope>
    <source>
        <strain evidence="14">albino</strain>
    </source>
</reference>
<keyword evidence="8 11" id="KW-1015">Disulfide bond</keyword>
<dbReference type="GO" id="GO:0005576">
    <property type="term" value="C:extracellular region"/>
    <property type="evidence" value="ECO:0007669"/>
    <property type="project" value="UniProtKB-SubCell"/>
</dbReference>
<evidence type="ECO:0000256" key="8">
    <source>
        <dbReference type="ARBA" id="ARBA00023157"/>
    </source>
</evidence>
<dbReference type="Proteomes" id="UP000316270">
    <property type="component" value="Chromosome 19"/>
</dbReference>
<feature type="disulfide bond" evidence="11">
    <location>
        <begin position="273"/>
        <end position="280"/>
    </location>
</feature>
<feature type="disulfide bond" evidence="11">
    <location>
        <begin position="145"/>
        <end position="214"/>
    </location>
</feature>
<dbReference type="PANTHER" id="PTHR48250:SF3">
    <property type="entry name" value="CUTINASE 1-RELATED"/>
    <property type="match status" value="1"/>
</dbReference>
<evidence type="ECO:0000256" key="2">
    <source>
        <dbReference type="ARBA" id="ARBA00007534"/>
    </source>
</evidence>
<keyword evidence="6 12" id="KW-0732">Signal</keyword>
<feature type="chain" id="PRO_5022095098" description="cutinase" evidence="12">
    <location>
        <begin position="23"/>
        <end position="313"/>
    </location>
</feature>
<dbReference type="InterPro" id="IPR000675">
    <property type="entry name" value="Cutinase/axe"/>
</dbReference>
<dbReference type="GO" id="GO:0016052">
    <property type="term" value="P:carbohydrate catabolic process"/>
    <property type="evidence" value="ECO:0007669"/>
    <property type="project" value="TreeGrafter"/>
</dbReference>
<evidence type="ECO:0000256" key="3">
    <source>
        <dbReference type="ARBA" id="ARBA00013095"/>
    </source>
</evidence>
<protein>
    <recommendedName>
        <fullName evidence="3">cutinase</fullName>
        <ecNumber evidence="3">3.1.1.74</ecNumber>
    </recommendedName>
</protein>
<dbReference type="PANTHER" id="PTHR48250">
    <property type="entry name" value="CUTINASE 2-RELATED"/>
    <property type="match status" value="1"/>
</dbReference>
<organism evidence="13 14">
    <name type="scientific">Venturia effusa</name>
    <dbReference type="NCBI Taxonomy" id="50376"/>
    <lineage>
        <taxon>Eukaryota</taxon>
        <taxon>Fungi</taxon>
        <taxon>Dikarya</taxon>
        <taxon>Ascomycota</taxon>
        <taxon>Pezizomycotina</taxon>
        <taxon>Dothideomycetes</taxon>
        <taxon>Pleosporomycetidae</taxon>
        <taxon>Venturiales</taxon>
        <taxon>Venturiaceae</taxon>
        <taxon>Venturia</taxon>
    </lineage>
</organism>
<evidence type="ECO:0000313" key="14">
    <source>
        <dbReference type="Proteomes" id="UP000316270"/>
    </source>
</evidence>
<keyword evidence="14" id="KW-1185">Reference proteome</keyword>
<name>A0A517LQW6_9PEZI</name>
<evidence type="ECO:0000256" key="9">
    <source>
        <dbReference type="ARBA" id="ARBA00034045"/>
    </source>
</evidence>
<evidence type="ECO:0000256" key="10">
    <source>
        <dbReference type="PIRSR" id="PIRSR611150-1"/>
    </source>
</evidence>
<dbReference type="OrthoDB" id="3225429at2759"/>
<keyword evidence="5" id="KW-0964">Secreted</keyword>
<dbReference type="STRING" id="50376.A0A517LQW6"/>
<dbReference type="SUPFAM" id="SSF53474">
    <property type="entry name" value="alpha/beta-Hydrolases"/>
    <property type="match status" value="1"/>
</dbReference>
<evidence type="ECO:0000256" key="4">
    <source>
        <dbReference type="ARBA" id="ARBA00022487"/>
    </source>
</evidence>
<feature type="active site" description="Nucleophile" evidence="10">
    <location>
        <position position="225"/>
    </location>
</feature>
<sequence>MLTKSSLVLLTALSLFFTLATTQKCTGQSCAIAALSGSTEESYEQIVGTSGKSPSGSNSKGRECITRYYKELGIKAPGGNLTKPPSRYTSDDAVAAGRVKKRDLKESFAKGLEESGERDVIDPTRLLEKEKATERETRKEKRAECKPHGIFFARGTTERGVMGSTVGPAISRALGSKWKIEGVAYTADIAGDDCIGFPGGIKCRDQLEKLSDACPETKWFLSGYSQGAMVARICTAFSRPEIKGKIRGVVVFGDPFNGASIKGFPSDGIKTFCNPSDGVCKGEFKISLGHLSYATGGSISEAAKWMNSRAAGQ</sequence>
<dbReference type="Gene3D" id="3.40.50.1820">
    <property type="entry name" value="alpha/beta hydrolase"/>
    <property type="match status" value="1"/>
</dbReference>
<dbReference type="InterPro" id="IPR029058">
    <property type="entry name" value="AB_hydrolase_fold"/>
</dbReference>
<dbReference type="Pfam" id="PF01083">
    <property type="entry name" value="Cutinase"/>
    <property type="match status" value="1"/>
</dbReference>
<evidence type="ECO:0000256" key="6">
    <source>
        <dbReference type="ARBA" id="ARBA00022729"/>
    </source>
</evidence>
<comment type="similarity">
    <text evidence="2">Belongs to the cutinase family.</text>
</comment>
<feature type="active site" evidence="10">
    <location>
        <position position="277"/>
    </location>
</feature>
<dbReference type="SMART" id="SM01110">
    <property type="entry name" value="Cutinase"/>
    <property type="match status" value="1"/>
</dbReference>
<comment type="catalytic activity">
    <reaction evidence="9">
        <text>cutin + H2O = cutin monomers.</text>
        <dbReference type="EC" id="3.1.1.74"/>
    </reaction>
</comment>
<accession>A0A517LQW6</accession>
<dbReference type="EC" id="3.1.1.74" evidence="3"/>
<dbReference type="EMBL" id="CP042203">
    <property type="protein sequence ID" value="QDS78038.1"/>
    <property type="molecule type" value="Genomic_DNA"/>
</dbReference>
<gene>
    <name evidence="13" type="ORF">FKW77_003109</name>
</gene>
<dbReference type="GO" id="GO:0050525">
    <property type="term" value="F:cutinase activity"/>
    <property type="evidence" value="ECO:0007669"/>
    <property type="project" value="UniProtKB-EC"/>
</dbReference>
<evidence type="ECO:0000256" key="7">
    <source>
        <dbReference type="ARBA" id="ARBA00022801"/>
    </source>
</evidence>
<feature type="signal peptide" evidence="12">
    <location>
        <begin position="1"/>
        <end position="22"/>
    </location>
</feature>
<comment type="subcellular location">
    <subcellularLocation>
        <location evidence="1">Secreted</location>
    </subcellularLocation>
</comment>
<dbReference type="AlphaFoldDB" id="A0A517LQW6"/>
<evidence type="ECO:0000256" key="5">
    <source>
        <dbReference type="ARBA" id="ARBA00022525"/>
    </source>
</evidence>
<evidence type="ECO:0000256" key="11">
    <source>
        <dbReference type="PIRSR" id="PIRSR611150-2"/>
    </source>
</evidence>
<evidence type="ECO:0000256" key="1">
    <source>
        <dbReference type="ARBA" id="ARBA00004613"/>
    </source>
</evidence>
<proteinExistence type="inferred from homology"/>
<keyword evidence="4" id="KW-0719">Serine esterase</keyword>
<keyword evidence="7" id="KW-0378">Hydrolase</keyword>